<reference evidence="3" key="1">
    <citation type="submission" date="2022-12" db="EMBL/GenBank/DDBJ databases">
        <title>Draft genome assemblies for two species of Escallonia (Escalloniales).</title>
        <authorList>
            <person name="Chanderbali A."/>
            <person name="Dervinis C."/>
            <person name="Anghel I."/>
            <person name="Soltis D."/>
            <person name="Soltis P."/>
            <person name="Zapata F."/>
        </authorList>
    </citation>
    <scope>NUCLEOTIDE SEQUENCE</scope>
    <source>
        <strain evidence="3">UCBG64.0493</strain>
        <tissue evidence="3">Leaf</tissue>
    </source>
</reference>
<gene>
    <name evidence="2" type="ORF">RJ639_020345</name>
    <name evidence="3" type="ORF">RJ639_044959</name>
</gene>
<sequence length="94" mass="10652">MEIGEIACGPEDCWLQMSLPEEGEKGYTKNAYDNCVYHQRLTDGSHIHLILYVDDMLIATKSVSDVNGLNKQLKREFEIKDLGCRKEDITDGDS</sequence>
<keyword evidence="4" id="KW-1185">Reference proteome</keyword>
<dbReference type="InterPro" id="IPR013103">
    <property type="entry name" value="RVT_2"/>
</dbReference>
<evidence type="ECO:0000313" key="2">
    <source>
        <dbReference type="EMBL" id="KAK3001135.1"/>
    </source>
</evidence>
<evidence type="ECO:0000259" key="1">
    <source>
        <dbReference type="Pfam" id="PF07727"/>
    </source>
</evidence>
<dbReference type="AlphaFoldDB" id="A0AA88WBF4"/>
<evidence type="ECO:0000313" key="3">
    <source>
        <dbReference type="EMBL" id="KAK3023574.1"/>
    </source>
</evidence>
<evidence type="ECO:0000313" key="4">
    <source>
        <dbReference type="Proteomes" id="UP001188597"/>
    </source>
</evidence>
<feature type="domain" description="Reverse transcriptase Ty1/copia-type" evidence="1">
    <location>
        <begin position="24"/>
        <end position="86"/>
    </location>
</feature>
<dbReference type="EMBL" id="JAVXUP010000647">
    <property type="protein sequence ID" value="KAK3023574.1"/>
    <property type="molecule type" value="Genomic_DNA"/>
</dbReference>
<protein>
    <recommendedName>
        <fullName evidence="1">Reverse transcriptase Ty1/copia-type domain-containing protein</fullName>
    </recommendedName>
</protein>
<accession>A0AA88WBF4</accession>
<dbReference type="EMBL" id="JAVXUP010002840">
    <property type="protein sequence ID" value="KAK3001135.1"/>
    <property type="molecule type" value="Genomic_DNA"/>
</dbReference>
<comment type="caution">
    <text evidence="3">The sequence shown here is derived from an EMBL/GenBank/DDBJ whole genome shotgun (WGS) entry which is preliminary data.</text>
</comment>
<proteinExistence type="predicted"/>
<dbReference type="Pfam" id="PF07727">
    <property type="entry name" value="RVT_2"/>
    <property type="match status" value="1"/>
</dbReference>
<name>A0AA88WBF4_9ASTE</name>
<organism evidence="3 4">
    <name type="scientific">Escallonia herrerae</name>
    <dbReference type="NCBI Taxonomy" id="1293975"/>
    <lineage>
        <taxon>Eukaryota</taxon>
        <taxon>Viridiplantae</taxon>
        <taxon>Streptophyta</taxon>
        <taxon>Embryophyta</taxon>
        <taxon>Tracheophyta</taxon>
        <taxon>Spermatophyta</taxon>
        <taxon>Magnoliopsida</taxon>
        <taxon>eudicotyledons</taxon>
        <taxon>Gunneridae</taxon>
        <taxon>Pentapetalae</taxon>
        <taxon>asterids</taxon>
        <taxon>campanulids</taxon>
        <taxon>Escalloniales</taxon>
        <taxon>Escalloniaceae</taxon>
        <taxon>Escallonia</taxon>
    </lineage>
</organism>
<dbReference type="Proteomes" id="UP001188597">
    <property type="component" value="Unassembled WGS sequence"/>
</dbReference>